<evidence type="ECO:0000256" key="1">
    <source>
        <dbReference type="ARBA" id="ARBA00004141"/>
    </source>
</evidence>
<dbReference type="eggNOG" id="KOG0224">
    <property type="taxonomic scope" value="Eukaryota"/>
</dbReference>
<feature type="signal peptide" evidence="11">
    <location>
        <begin position="1"/>
        <end position="21"/>
    </location>
</feature>
<dbReference type="PANTHER" id="PTHR43829">
    <property type="entry name" value="AQUAPORIN OR AQUAGLYCEROPORIN RELATED"/>
    <property type="match status" value="1"/>
</dbReference>
<organism evidence="12 13">
    <name type="scientific">Kalmanozyma brasiliensis (strain GHG001)</name>
    <name type="common">Yeast</name>
    <name type="synonym">Pseudozyma brasiliensis</name>
    <dbReference type="NCBI Taxonomy" id="1365824"/>
    <lineage>
        <taxon>Eukaryota</taxon>
        <taxon>Fungi</taxon>
        <taxon>Dikarya</taxon>
        <taxon>Basidiomycota</taxon>
        <taxon>Ustilaginomycotina</taxon>
        <taxon>Ustilaginomycetes</taxon>
        <taxon>Ustilaginales</taxon>
        <taxon>Ustilaginaceae</taxon>
        <taxon>Kalmanozyma</taxon>
    </lineage>
</organism>
<proteinExistence type="inferred from homology"/>
<dbReference type="Pfam" id="PF07491">
    <property type="entry name" value="PPI_Ypi1"/>
    <property type="match status" value="1"/>
</dbReference>
<dbReference type="InterPro" id="IPR011107">
    <property type="entry name" value="PPI_Ypi1"/>
</dbReference>
<keyword evidence="11" id="KW-0732">Signal</keyword>
<dbReference type="STRING" id="1365824.V5EXZ7"/>
<dbReference type="AlphaFoldDB" id="V5EXZ7"/>
<dbReference type="InterPro" id="IPR050363">
    <property type="entry name" value="MIP/Aquaporin"/>
</dbReference>
<dbReference type="GO" id="GO:0015254">
    <property type="term" value="F:glycerol channel activity"/>
    <property type="evidence" value="ECO:0007669"/>
    <property type="project" value="TreeGrafter"/>
</dbReference>
<sequence length="304" mass="32698">MYSEFLATAVLLFVVFALADSANLKPPQGTQPFAMFITLLAIGSSLGYNTGYAINGARDTGPRIALWLVGYGAEVWTHDSWYWAWNPAHLLPVRPNRAPAPYRLASQARSTMASRPPPSSAAAGPSRTLTLTSAPAAPTDSDAGILRLRPAASASSRSQSRRVVWTDSTVDNEHLGKKKSKICCIYHKPKAFDESSDESSSGSDSSESDSSEEDGSESSADEGPNVSQGLRDKLKHRKHGHQHEHGEGCDGHAGKAKGKAKGRTKSSGGTQTITTTKEEQQEEQGDSDDERQNGRPNAYERGTR</sequence>
<dbReference type="PANTHER" id="PTHR43829:SF9">
    <property type="entry name" value="AQUAPORIN-9"/>
    <property type="match status" value="1"/>
</dbReference>
<keyword evidence="5" id="KW-0677">Repeat</keyword>
<feature type="compositionally biased region" description="Acidic residues" evidence="10">
    <location>
        <begin position="280"/>
        <end position="289"/>
    </location>
</feature>
<evidence type="ECO:0000256" key="11">
    <source>
        <dbReference type="SAM" id="SignalP"/>
    </source>
</evidence>
<feature type="compositionally biased region" description="Acidic residues" evidence="10">
    <location>
        <begin position="206"/>
        <end position="220"/>
    </location>
</feature>
<feature type="region of interest" description="Disordered" evidence="10">
    <location>
        <begin position="105"/>
        <end position="163"/>
    </location>
</feature>
<evidence type="ECO:0000256" key="8">
    <source>
        <dbReference type="ARBA" id="ARBA00034651"/>
    </source>
</evidence>
<feature type="compositionally biased region" description="Basic residues" evidence="10">
    <location>
        <begin position="254"/>
        <end position="264"/>
    </location>
</feature>
<dbReference type="GO" id="GO:0005886">
    <property type="term" value="C:plasma membrane"/>
    <property type="evidence" value="ECO:0007669"/>
    <property type="project" value="TreeGrafter"/>
</dbReference>
<dbReference type="InterPro" id="IPR000425">
    <property type="entry name" value="MIP"/>
</dbReference>
<reference evidence="13" key="1">
    <citation type="journal article" date="2013" name="Genome Announc.">
        <title>Draft genome sequence of Pseudozyma brasiliensis sp. nov. strain GHG001, a high producer of endo-1,4-xylanase isolated from an insect pest of sugarcane.</title>
        <authorList>
            <person name="Oliveira J.V.D.C."/>
            <person name="dos Santos R.A.C."/>
            <person name="Borges T.A."/>
            <person name="Riano-Pachon D.M."/>
            <person name="Goldman G.H."/>
        </authorList>
    </citation>
    <scope>NUCLEOTIDE SEQUENCE [LARGE SCALE GENOMIC DNA]</scope>
    <source>
        <strain evidence="13">GHG001</strain>
    </source>
</reference>
<feature type="region of interest" description="Disordered" evidence="10">
    <location>
        <begin position="191"/>
        <end position="304"/>
    </location>
</feature>
<gene>
    <name evidence="12" type="ORF">PSEUBRA_SCAF2g02588</name>
</gene>
<dbReference type="PRINTS" id="PR00783">
    <property type="entry name" value="MINTRINSICP"/>
</dbReference>
<protein>
    <recommendedName>
        <fullName evidence="14">Type 1 phosphatases regulator</fullName>
    </recommendedName>
</protein>
<accession>V5EXZ7</accession>
<feature type="compositionally biased region" description="Basic residues" evidence="10">
    <location>
        <begin position="233"/>
        <end position="242"/>
    </location>
</feature>
<comment type="subcellular location">
    <subcellularLocation>
        <location evidence="1">Membrane</location>
        <topology evidence="1">Multi-pass membrane protein</topology>
    </subcellularLocation>
</comment>
<evidence type="ECO:0000256" key="2">
    <source>
        <dbReference type="ARBA" id="ARBA00006175"/>
    </source>
</evidence>
<dbReference type="OMA" id="GHENGPH"/>
<feature type="compositionally biased region" description="Low complexity" evidence="10">
    <location>
        <begin position="108"/>
        <end position="139"/>
    </location>
</feature>
<dbReference type="OrthoDB" id="2556798at2759"/>
<dbReference type="InterPro" id="IPR023271">
    <property type="entry name" value="Aquaporin-like"/>
</dbReference>
<evidence type="ECO:0000256" key="6">
    <source>
        <dbReference type="ARBA" id="ARBA00022989"/>
    </source>
</evidence>
<feature type="compositionally biased region" description="Basic and acidic residues" evidence="10">
    <location>
        <begin position="243"/>
        <end position="253"/>
    </location>
</feature>
<dbReference type="SUPFAM" id="SSF81338">
    <property type="entry name" value="Aquaporin-like"/>
    <property type="match status" value="1"/>
</dbReference>
<comment type="similarity">
    <text evidence="2 9">Belongs to the MIP/aquaporin (TC 1.A.8) family.</text>
</comment>
<feature type="chain" id="PRO_5004735234" description="Type 1 phosphatases regulator" evidence="11">
    <location>
        <begin position="22"/>
        <end position="304"/>
    </location>
</feature>
<dbReference type="Proteomes" id="UP000019377">
    <property type="component" value="Unassembled WGS sequence"/>
</dbReference>
<dbReference type="Gene3D" id="1.20.1080.10">
    <property type="entry name" value="Glycerol uptake facilitator protein"/>
    <property type="match status" value="1"/>
</dbReference>
<dbReference type="GO" id="GO:0004865">
    <property type="term" value="F:protein serine/threonine phosphatase inhibitor activity"/>
    <property type="evidence" value="ECO:0007669"/>
    <property type="project" value="InterPro"/>
</dbReference>
<keyword evidence="4 9" id="KW-0812">Transmembrane</keyword>
<evidence type="ECO:0000313" key="13">
    <source>
        <dbReference type="Proteomes" id="UP000019377"/>
    </source>
</evidence>
<name>V5EXZ7_KALBG</name>
<evidence type="ECO:0000256" key="10">
    <source>
        <dbReference type="SAM" id="MobiDB-lite"/>
    </source>
</evidence>
<evidence type="ECO:0000256" key="5">
    <source>
        <dbReference type="ARBA" id="ARBA00022737"/>
    </source>
</evidence>
<evidence type="ECO:0000256" key="3">
    <source>
        <dbReference type="ARBA" id="ARBA00022448"/>
    </source>
</evidence>
<keyword evidence="13" id="KW-1185">Reference proteome</keyword>
<evidence type="ECO:0000256" key="7">
    <source>
        <dbReference type="ARBA" id="ARBA00023136"/>
    </source>
</evidence>
<keyword evidence="7" id="KW-0472">Membrane</keyword>
<dbReference type="eggNOG" id="KOG4102">
    <property type="taxonomic scope" value="Eukaryota"/>
</dbReference>
<dbReference type="EMBL" id="KI545862">
    <property type="protein sequence ID" value="EST07489.1"/>
    <property type="molecule type" value="Genomic_DNA"/>
</dbReference>
<comment type="catalytic activity">
    <reaction evidence="8">
        <text>H2O(in) = H2O(out)</text>
        <dbReference type="Rhea" id="RHEA:29667"/>
        <dbReference type="ChEBI" id="CHEBI:15377"/>
    </reaction>
</comment>
<dbReference type="GeneID" id="27419657"/>
<feature type="compositionally biased region" description="Low complexity" evidence="10">
    <location>
        <begin position="147"/>
        <end position="162"/>
    </location>
</feature>
<keyword evidence="3 9" id="KW-0813">Transport</keyword>
<dbReference type="HOGENOM" id="CLU_915650_0_0_1"/>
<feature type="compositionally biased region" description="Low complexity" evidence="10">
    <location>
        <begin position="265"/>
        <end position="275"/>
    </location>
</feature>
<evidence type="ECO:0008006" key="14">
    <source>
        <dbReference type="Google" id="ProtNLM"/>
    </source>
</evidence>
<evidence type="ECO:0000256" key="4">
    <source>
        <dbReference type="ARBA" id="ARBA00022692"/>
    </source>
</evidence>
<dbReference type="Pfam" id="PF00230">
    <property type="entry name" value="MIP"/>
    <property type="match status" value="1"/>
</dbReference>
<evidence type="ECO:0000256" key="9">
    <source>
        <dbReference type="RuleBase" id="RU000477"/>
    </source>
</evidence>
<dbReference type="GO" id="GO:0015250">
    <property type="term" value="F:water channel activity"/>
    <property type="evidence" value="ECO:0007669"/>
    <property type="project" value="TreeGrafter"/>
</dbReference>
<evidence type="ECO:0000313" key="12">
    <source>
        <dbReference type="EMBL" id="EST07489.1"/>
    </source>
</evidence>
<keyword evidence="6" id="KW-1133">Transmembrane helix</keyword>